<evidence type="ECO:0000313" key="4">
    <source>
        <dbReference type="Proteomes" id="UP000285405"/>
    </source>
</evidence>
<feature type="transmembrane region" description="Helical" evidence="2">
    <location>
        <begin position="362"/>
        <end position="381"/>
    </location>
</feature>
<feature type="region of interest" description="Disordered" evidence="1">
    <location>
        <begin position="745"/>
        <end position="781"/>
    </location>
</feature>
<evidence type="ECO:0000313" key="3">
    <source>
        <dbReference type="EMBL" id="RKF60067.1"/>
    </source>
</evidence>
<name>A0A420HRN3_9PEZI</name>
<dbReference type="Pfam" id="PF13920">
    <property type="entry name" value="zf-C3HC4_3"/>
    <property type="match status" value="1"/>
</dbReference>
<feature type="compositionally biased region" description="Polar residues" evidence="1">
    <location>
        <begin position="765"/>
        <end position="781"/>
    </location>
</feature>
<evidence type="ECO:0000256" key="2">
    <source>
        <dbReference type="SAM" id="Phobius"/>
    </source>
</evidence>
<keyword evidence="2" id="KW-1133">Transmembrane helix</keyword>
<organism evidence="3 4">
    <name type="scientific">Golovinomyces cichoracearum</name>
    <dbReference type="NCBI Taxonomy" id="62708"/>
    <lineage>
        <taxon>Eukaryota</taxon>
        <taxon>Fungi</taxon>
        <taxon>Dikarya</taxon>
        <taxon>Ascomycota</taxon>
        <taxon>Pezizomycotina</taxon>
        <taxon>Leotiomycetes</taxon>
        <taxon>Erysiphales</taxon>
        <taxon>Erysiphaceae</taxon>
        <taxon>Golovinomyces</taxon>
    </lineage>
</organism>
<dbReference type="Gene3D" id="3.30.40.10">
    <property type="entry name" value="Zinc/RING finger domain, C3HC4 (zinc finger)"/>
    <property type="match status" value="1"/>
</dbReference>
<dbReference type="PANTHER" id="PTHR22696:SF1">
    <property type="entry name" value="E3 UBIQUITIN-PROTEIN LIGASE RNF26"/>
    <property type="match status" value="1"/>
</dbReference>
<comment type="caution">
    <text evidence="3">The sequence shown here is derived from an EMBL/GenBank/DDBJ whole genome shotgun (WGS) entry which is preliminary data.</text>
</comment>
<gene>
    <name evidence="3" type="ORF">GcC1_169005</name>
</gene>
<dbReference type="GO" id="GO:0016874">
    <property type="term" value="F:ligase activity"/>
    <property type="evidence" value="ECO:0007669"/>
    <property type="project" value="UniProtKB-KW"/>
</dbReference>
<dbReference type="AlphaFoldDB" id="A0A420HRN3"/>
<dbReference type="InterPro" id="IPR013083">
    <property type="entry name" value="Znf_RING/FYVE/PHD"/>
</dbReference>
<proteinExistence type="predicted"/>
<dbReference type="GO" id="GO:0016567">
    <property type="term" value="P:protein ubiquitination"/>
    <property type="evidence" value="ECO:0007669"/>
    <property type="project" value="TreeGrafter"/>
</dbReference>
<dbReference type="Proteomes" id="UP000285405">
    <property type="component" value="Unassembled WGS sequence"/>
</dbReference>
<protein>
    <submittedName>
        <fullName evidence="3">Putative ubiquitin-protein ligase</fullName>
    </submittedName>
</protein>
<keyword evidence="2" id="KW-0812">Transmembrane</keyword>
<dbReference type="OrthoDB" id="66726at2759"/>
<evidence type="ECO:0000256" key="1">
    <source>
        <dbReference type="SAM" id="MobiDB-lite"/>
    </source>
</evidence>
<sequence>MAMLFRLRGANIDLAWNWTANLTQHVANQLFPAFFRNHKSLGSESKFTAENTGHGSVSHAFQITSTRTAAEIEKATADSIMISTGGVRSFQKFFNYATSKWALGCIVTAVMLNRANVYARTRQRLNFSWRIRLLLRIIPIILLVVQCQRLLQSIHCQTSNEYVKSRWGNQKMQSDLIFNKSGGFLHDISSMILYKASAKDSCLAVNMIPSEDDLEIKNLSPDLEKLPIEVRGSLSTLWPLFKTISFSHFIETISRAILGYGTTAEYGMSFFELSLAFAEAEDVVVKRSDTRKLGSEKTAANLARTKKNSKIETRRTRSMIIKDENTSPEVLLFGLISALNHLTSHMLAVLGQQSNFRLLNTGIWGLAYLVSIMASASSFLIDDEPDQTLPRFPTVCLISFIPHILILSGIIGCTMIYLIALLLTALTPPIVEEAGYNQIASRWPFIQRILQAHHNMQANVSLSRIHVSRRTDIYTASLRAGFAIMSMANEAVYLNESRHINITRWTWIEDDRLQEMEESGLSLLRPANQRHEQNKNIIDRSSHEIGMAASKGRNDGTFQSSNGYTREMVAQTSGTATRQRSRISGNGIGAAEQSGRWYTAFELCSSFCWLSLRCYGSFNLWLMARLGIRFKSRWLLWILRIPSNTSEDMKPGINLDINLLNSDLTSLNEKLGLKKQKNLDIEVEFRKMIHKNRKTWTDANEKELEDRLYRWWLDGGWWGETDDSGNFSPAQEEWDDDATSVISTTTADDDQNWQFDSADEDGDRTPTQRSPLVSRESTPSDTTLTISNLAQLLDPKTPEQRAEAESLAVHLSSDKIVTRSRFQEFRQRSRAKVLTSTLRRPPNFVPTFPNGRLTPEEESQLLEHLIITRRSLATNSSEKNQSTSWASGMDEAGPLCVICQTSTRCIIIWPCRCLSLCNDCRVTLAMNNFEKCVCCRGDVGSFSRIFVP</sequence>
<dbReference type="GO" id="GO:0006511">
    <property type="term" value="P:ubiquitin-dependent protein catabolic process"/>
    <property type="evidence" value="ECO:0007669"/>
    <property type="project" value="TreeGrafter"/>
</dbReference>
<feature type="transmembrane region" description="Helical" evidence="2">
    <location>
        <begin position="401"/>
        <end position="423"/>
    </location>
</feature>
<dbReference type="PANTHER" id="PTHR22696">
    <property type="entry name" value="E3 UBIQUITIN-PROTEIN LIGASE RNF26"/>
    <property type="match status" value="1"/>
</dbReference>
<accession>A0A420HRN3</accession>
<dbReference type="EMBL" id="MCBR01016961">
    <property type="protein sequence ID" value="RKF60067.1"/>
    <property type="molecule type" value="Genomic_DNA"/>
</dbReference>
<keyword evidence="2" id="KW-0472">Membrane</keyword>
<dbReference type="GO" id="GO:0061630">
    <property type="term" value="F:ubiquitin protein ligase activity"/>
    <property type="evidence" value="ECO:0007669"/>
    <property type="project" value="TreeGrafter"/>
</dbReference>
<keyword evidence="3" id="KW-0436">Ligase</keyword>
<reference evidence="3 4" key="1">
    <citation type="journal article" date="2018" name="BMC Genomics">
        <title>Comparative genome analyses reveal sequence features reflecting distinct modes of host-adaptation between dicot and monocot powdery mildew.</title>
        <authorList>
            <person name="Wu Y."/>
            <person name="Ma X."/>
            <person name="Pan Z."/>
            <person name="Kale S.D."/>
            <person name="Song Y."/>
            <person name="King H."/>
            <person name="Zhang Q."/>
            <person name="Presley C."/>
            <person name="Deng X."/>
            <person name="Wei C.I."/>
            <person name="Xiao S."/>
        </authorList>
    </citation>
    <scope>NUCLEOTIDE SEQUENCE [LARGE SCALE GENOMIC DNA]</scope>
    <source>
        <strain evidence="3">UCSC1</strain>
    </source>
</reference>
<feature type="compositionally biased region" description="Acidic residues" evidence="1">
    <location>
        <begin position="747"/>
        <end position="762"/>
    </location>
</feature>